<reference evidence="1 2" key="1">
    <citation type="submission" date="2023-08" db="EMBL/GenBank/DDBJ databases">
        <title>Implementing the SeqCode for naming new Mesorhizobium species isolated from Vachellia karroo root nodules.</title>
        <authorList>
            <person name="Van Lill M."/>
        </authorList>
    </citation>
    <scope>NUCLEOTIDE SEQUENCE [LARGE SCALE GENOMIC DNA]</scope>
    <source>
        <strain evidence="1 2">VK3E</strain>
    </source>
</reference>
<keyword evidence="2" id="KW-1185">Reference proteome</keyword>
<dbReference type="RefSeq" id="WP_320213076.1">
    <property type="nucleotide sequence ID" value="NZ_JAVIIS010000006.1"/>
</dbReference>
<evidence type="ECO:0000313" key="1">
    <source>
        <dbReference type="EMBL" id="MDX8439181.1"/>
    </source>
</evidence>
<protein>
    <recommendedName>
        <fullName evidence="3">Transposase</fullName>
    </recommendedName>
</protein>
<evidence type="ECO:0008006" key="3">
    <source>
        <dbReference type="Google" id="ProtNLM"/>
    </source>
</evidence>
<dbReference type="Proteomes" id="UP001272097">
    <property type="component" value="Unassembled WGS sequence"/>
</dbReference>
<sequence>MHKFSPLWLVYDKVNEKHENVVRISGHFWAMHSLLQKKRGCMLPVSLAMVSYSGKILIKAVGFTEAADALIEWLSGPECAAHHARVDLVKPLETIAVRPCFGRRALIESQIVPVIVCMGKEGWKQPAGLGSQKSSLAQRGVTRVGKSQLLHARIG</sequence>
<dbReference type="EMBL" id="JAVIIS010000006">
    <property type="protein sequence ID" value="MDX8439181.1"/>
    <property type="molecule type" value="Genomic_DNA"/>
</dbReference>
<organism evidence="1 2">
    <name type="scientific">Mesorhizobium australafricanum</name>
    <dbReference type="NCBI Taxonomy" id="3072311"/>
    <lineage>
        <taxon>Bacteria</taxon>
        <taxon>Pseudomonadati</taxon>
        <taxon>Pseudomonadota</taxon>
        <taxon>Alphaproteobacteria</taxon>
        <taxon>Hyphomicrobiales</taxon>
        <taxon>Phyllobacteriaceae</taxon>
        <taxon>Mesorhizobium</taxon>
    </lineage>
</organism>
<name>A0ABU4WT18_9HYPH</name>
<comment type="caution">
    <text evidence="1">The sequence shown here is derived from an EMBL/GenBank/DDBJ whole genome shotgun (WGS) entry which is preliminary data.</text>
</comment>
<gene>
    <name evidence="1" type="ORF">RFM51_06215</name>
</gene>
<evidence type="ECO:0000313" key="2">
    <source>
        <dbReference type="Proteomes" id="UP001272097"/>
    </source>
</evidence>
<accession>A0ABU4WT18</accession>
<proteinExistence type="predicted"/>